<evidence type="ECO:0000313" key="2">
    <source>
        <dbReference type="EMBL" id="HJC87988.1"/>
    </source>
</evidence>
<dbReference type="Pfam" id="PF01909">
    <property type="entry name" value="NTP_transf_2"/>
    <property type="match status" value="1"/>
</dbReference>
<feature type="domain" description="Polymerase nucleotidyl transferase" evidence="1">
    <location>
        <begin position="23"/>
        <end position="91"/>
    </location>
</feature>
<accession>A0A9D2TSL1</accession>
<dbReference type="CDD" id="cd05403">
    <property type="entry name" value="NT_KNTase_like"/>
    <property type="match status" value="1"/>
</dbReference>
<sequence length="117" mass="13691">MNEIVLNDEIIKRVKEEVPDLTEKLMGKDLIKIILYGSCSRGDYSQESDIDIVLLTNCDRIEVKKYNDGIASISTKLAMKYFSVVNFVCLPYEEFQDKKEWYPYFRNIEEEGEVIYG</sequence>
<dbReference type="PANTHER" id="PTHR33933">
    <property type="entry name" value="NUCLEOTIDYLTRANSFERASE"/>
    <property type="match status" value="1"/>
</dbReference>
<dbReference type="EMBL" id="DWVS01000204">
    <property type="protein sequence ID" value="HJC87988.1"/>
    <property type="molecule type" value="Genomic_DNA"/>
</dbReference>
<proteinExistence type="predicted"/>
<dbReference type="GO" id="GO:0016779">
    <property type="term" value="F:nucleotidyltransferase activity"/>
    <property type="evidence" value="ECO:0007669"/>
    <property type="project" value="InterPro"/>
</dbReference>
<dbReference type="Gene3D" id="3.30.460.10">
    <property type="entry name" value="Beta Polymerase, domain 2"/>
    <property type="match status" value="1"/>
</dbReference>
<evidence type="ECO:0000313" key="3">
    <source>
        <dbReference type="Proteomes" id="UP000823922"/>
    </source>
</evidence>
<comment type="caution">
    <text evidence="2">The sequence shown here is derived from an EMBL/GenBank/DDBJ whole genome shotgun (WGS) entry which is preliminary data.</text>
</comment>
<dbReference type="Proteomes" id="UP000823922">
    <property type="component" value="Unassembled WGS sequence"/>
</dbReference>
<dbReference type="InterPro" id="IPR043519">
    <property type="entry name" value="NT_sf"/>
</dbReference>
<name>A0A9D2TSL1_9FIRM</name>
<dbReference type="AlphaFoldDB" id="A0A9D2TSL1"/>
<organism evidence="2 3">
    <name type="scientific">Candidatus Eisenbergiella intestinigallinarum</name>
    <dbReference type="NCBI Taxonomy" id="2838549"/>
    <lineage>
        <taxon>Bacteria</taxon>
        <taxon>Bacillati</taxon>
        <taxon>Bacillota</taxon>
        <taxon>Clostridia</taxon>
        <taxon>Lachnospirales</taxon>
        <taxon>Lachnospiraceae</taxon>
        <taxon>Eisenbergiella</taxon>
    </lineage>
</organism>
<protein>
    <submittedName>
        <fullName evidence="2">Nucleotidyltransferase domain-containing protein</fullName>
    </submittedName>
</protein>
<dbReference type="PANTHER" id="PTHR33933:SF1">
    <property type="entry name" value="PROTEIN ADENYLYLTRANSFERASE MNTA-RELATED"/>
    <property type="match status" value="1"/>
</dbReference>
<gene>
    <name evidence="2" type="ORF">H9926_08245</name>
</gene>
<dbReference type="InterPro" id="IPR052548">
    <property type="entry name" value="Type_VII_TA_antitoxin"/>
</dbReference>
<reference evidence="2" key="2">
    <citation type="submission" date="2021-04" db="EMBL/GenBank/DDBJ databases">
        <authorList>
            <person name="Gilroy R."/>
        </authorList>
    </citation>
    <scope>NUCLEOTIDE SEQUENCE</scope>
    <source>
        <strain evidence="2">ChiBcec1-1630</strain>
    </source>
</reference>
<dbReference type="InterPro" id="IPR002934">
    <property type="entry name" value="Polymerase_NTP_transf_dom"/>
</dbReference>
<evidence type="ECO:0000259" key="1">
    <source>
        <dbReference type="Pfam" id="PF01909"/>
    </source>
</evidence>
<dbReference type="SUPFAM" id="SSF81301">
    <property type="entry name" value="Nucleotidyltransferase"/>
    <property type="match status" value="1"/>
</dbReference>
<reference evidence="2" key="1">
    <citation type="journal article" date="2021" name="PeerJ">
        <title>Extensive microbial diversity within the chicken gut microbiome revealed by metagenomics and culture.</title>
        <authorList>
            <person name="Gilroy R."/>
            <person name="Ravi A."/>
            <person name="Getino M."/>
            <person name="Pursley I."/>
            <person name="Horton D.L."/>
            <person name="Alikhan N.F."/>
            <person name="Baker D."/>
            <person name="Gharbi K."/>
            <person name="Hall N."/>
            <person name="Watson M."/>
            <person name="Adriaenssens E.M."/>
            <person name="Foster-Nyarko E."/>
            <person name="Jarju S."/>
            <person name="Secka A."/>
            <person name="Antonio M."/>
            <person name="Oren A."/>
            <person name="Chaudhuri R.R."/>
            <person name="La Ragione R."/>
            <person name="Hildebrand F."/>
            <person name="Pallen M.J."/>
        </authorList>
    </citation>
    <scope>NUCLEOTIDE SEQUENCE</scope>
    <source>
        <strain evidence="2">ChiBcec1-1630</strain>
    </source>
</reference>